<evidence type="ECO:0000313" key="5">
    <source>
        <dbReference type="Proteomes" id="UP000290253"/>
    </source>
</evidence>
<comment type="similarity">
    <text evidence="1">Belongs to the peptidase U62 family.</text>
</comment>
<feature type="signal peptide" evidence="2">
    <location>
        <begin position="1"/>
        <end position="22"/>
    </location>
</feature>
<proteinExistence type="inferred from homology"/>
<keyword evidence="2" id="KW-0732">Signal</keyword>
<dbReference type="PANTHER" id="PTHR30624">
    <property type="entry name" value="UNCHARACTERIZED PROTEIN TLDD AND PMBA"/>
    <property type="match status" value="1"/>
</dbReference>
<dbReference type="PANTHER" id="PTHR30624:SF4">
    <property type="entry name" value="METALLOPROTEASE TLDD"/>
    <property type="match status" value="1"/>
</dbReference>
<comment type="caution">
    <text evidence="4">The sequence shown here is derived from an EMBL/GenBank/DDBJ whole genome shotgun (WGS) entry which is preliminary data.</text>
</comment>
<evidence type="ECO:0000256" key="1">
    <source>
        <dbReference type="ARBA" id="ARBA00005836"/>
    </source>
</evidence>
<feature type="chain" id="PRO_5020739515" evidence="2">
    <location>
        <begin position="23"/>
        <end position="554"/>
    </location>
</feature>
<feature type="domain" description="Metalloprotease TldD/E C-terminal" evidence="3">
    <location>
        <begin position="306"/>
        <end position="538"/>
    </location>
</feature>
<dbReference type="GO" id="GO:0005829">
    <property type="term" value="C:cytosol"/>
    <property type="evidence" value="ECO:0007669"/>
    <property type="project" value="TreeGrafter"/>
</dbReference>
<dbReference type="Proteomes" id="UP000290253">
    <property type="component" value="Unassembled WGS sequence"/>
</dbReference>
<keyword evidence="5" id="KW-1185">Reference proteome</keyword>
<dbReference type="InterPro" id="IPR045569">
    <property type="entry name" value="Metalloprtase-TldD/E_C"/>
</dbReference>
<dbReference type="OrthoDB" id="104160at2"/>
<dbReference type="GO" id="GO:0006508">
    <property type="term" value="P:proteolysis"/>
    <property type="evidence" value="ECO:0007669"/>
    <property type="project" value="InterPro"/>
</dbReference>
<dbReference type="InterPro" id="IPR051463">
    <property type="entry name" value="Peptidase_U62_metallo"/>
</dbReference>
<reference evidence="4 5" key="1">
    <citation type="journal article" date="2016" name="Int. J. Syst. Evol. Microbiol.">
        <title>Acidipila dinghuensis sp. nov., an acidobacterium isolated from forest soil.</title>
        <authorList>
            <person name="Jiang Y.W."/>
            <person name="Wang J."/>
            <person name="Chen M.H."/>
            <person name="Lv Y.Y."/>
            <person name="Qiu L.H."/>
        </authorList>
    </citation>
    <scope>NUCLEOTIDE SEQUENCE [LARGE SCALE GENOMIC DNA]</scope>
    <source>
        <strain evidence="4 5">DHOF10</strain>
    </source>
</reference>
<dbReference type="RefSeq" id="WP_129207582.1">
    <property type="nucleotide sequence ID" value="NZ_BMGU01000001.1"/>
</dbReference>
<dbReference type="InterPro" id="IPR036059">
    <property type="entry name" value="TldD/PmbA_sf"/>
</dbReference>
<accession>A0A4Q1SK28</accession>
<dbReference type="GO" id="GO:0008237">
    <property type="term" value="F:metallopeptidase activity"/>
    <property type="evidence" value="ECO:0007669"/>
    <property type="project" value="InterPro"/>
</dbReference>
<name>A0A4Q1SK28_9BACT</name>
<dbReference type="SUPFAM" id="SSF111283">
    <property type="entry name" value="Putative modulator of DNA gyrase, PmbA/TldD"/>
    <property type="match status" value="1"/>
</dbReference>
<evidence type="ECO:0000256" key="2">
    <source>
        <dbReference type="SAM" id="SignalP"/>
    </source>
</evidence>
<protein>
    <submittedName>
        <fullName evidence="4">Peptidase U62</fullName>
    </submittedName>
</protein>
<evidence type="ECO:0000259" key="3">
    <source>
        <dbReference type="Pfam" id="PF19289"/>
    </source>
</evidence>
<evidence type="ECO:0000313" key="4">
    <source>
        <dbReference type="EMBL" id="RXS97803.1"/>
    </source>
</evidence>
<sequence>MIRTLTYGLLGAALVLPISAAAQTQASSNTADAEKDPVLTAMLTELHRNQSQLQLQNFEKPYYIEYRIDDVTQYEASAGYGALVGEHETHRRIARVVVRVGDYKLDSSGERGDASLEVTSIDNDAMALRYALWAATDAAYKNALNNLTAKQAALKSVQTPPQADDFSHEKAVVSIAPVAHPDLDRAAWMQRLVEATGTYRSDAATKDFAAEIQTSEGTLESRLRTEYLVNTEGTIVRKSGVTYRAEVQAEAQAADGMRLERSYSVSGVTNADLGSAEHFHNGILRMLTGLNNLRLAPVMADEYHGPVLFSGGASAHVFDELFARALAAHRPELGSSARTVGPFASSYHTRVLPDFMKVIDDPSLTTFDGKPVLGAYTIDDEGVPAQAVTAVDNGRLLSYLTGREPIRDFPASNGHARAATAGAATPRVGVLHIESSETISPDELEKKLVAMGKDQGLDSVYLVDTLSGTERPRTLFRIKVSDGSREMVRGAQLGDVDLRLLRSGILAVGNNPYVANTFGDIPSTVIAPPLLFDDVTVKKAEQRNDKLPYYPPPQ</sequence>
<dbReference type="Pfam" id="PF19289">
    <property type="entry name" value="PmbA_TldD_3rd"/>
    <property type="match status" value="1"/>
</dbReference>
<dbReference type="EMBL" id="SDMK01000001">
    <property type="protein sequence ID" value="RXS97803.1"/>
    <property type="molecule type" value="Genomic_DNA"/>
</dbReference>
<gene>
    <name evidence="4" type="ORF">ESZ00_08060</name>
</gene>
<organism evidence="4 5">
    <name type="scientific">Silvibacterium dinghuense</name>
    <dbReference type="NCBI Taxonomy" id="1560006"/>
    <lineage>
        <taxon>Bacteria</taxon>
        <taxon>Pseudomonadati</taxon>
        <taxon>Acidobacteriota</taxon>
        <taxon>Terriglobia</taxon>
        <taxon>Terriglobales</taxon>
        <taxon>Acidobacteriaceae</taxon>
        <taxon>Silvibacterium</taxon>
    </lineage>
</organism>
<dbReference type="AlphaFoldDB" id="A0A4Q1SK28"/>